<name>A0A3E2V022_9FIRM</name>
<dbReference type="RefSeq" id="WP_117536086.1">
    <property type="nucleotide sequence ID" value="NZ_QVEZ01000014.1"/>
</dbReference>
<feature type="transmembrane region" description="Helical" evidence="1">
    <location>
        <begin position="62"/>
        <end position="81"/>
    </location>
</feature>
<gene>
    <name evidence="3" type="ORF">DW905_13800</name>
</gene>
<proteinExistence type="predicted"/>
<keyword evidence="1" id="KW-0812">Transmembrane</keyword>
<dbReference type="InterPro" id="IPR025377">
    <property type="entry name" value="DUF4367"/>
</dbReference>
<evidence type="ECO:0000313" key="3">
    <source>
        <dbReference type="EMBL" id="RGC03669.1"/>
    </source>
</evidence>
<evidence type="ECO:0000259" key="2">
    <source>
        <dbReference type="Pfam" id="PF14285"/>
    </source>
</evidence>
<dbReference type="AlphaFoldDB" id="A0A3E2V022"/>
<sequence>MSERTEISFDAALMMALRADAQKELDELPTPAQLEERYPDTFRWDARLKAALHKRRPVLKRVLVAAMTLVILTLGALAVSADFRKAVYTMIQKFLPIEMQLTYQVDGEPLEQLPNGYSDHYVPDDFERDYEQGYDNEISFLHAYVDVNDKNIFYYVDCSVIQDYGQVETFDNEHTVYERIKVGTADATLGTNNSGGRTGYVLVWEKDGISHTIIGKIPREEILKIAESIS</sequence>
<evidence type="ECO:0000256" key="1">
    <source>
        <dbReference type="SAM" id="Phobius"/>
    </source>
</evidence>
<keyword evidence="1" id="KW-1133">Transmembrane helix</keyword>
<accession>A0A3E2V022</accession>
<comment type="caution">
    <text evidence="3">The sequence shown here is derived from an EMBL/GenBank/DDBJ whole genome shotgun (WGS) entry which is preliminary data.</text>
</comment>
<feature type="domain" description="DUF4367" evidence="2">
    <location>
        <begin position="117"/>
        <end position="229"/>
    </location>
</feature>
<organism evidence="3 4">
    <name type="scientific">Faecalibacterium prausnitzii</name>
    <dbReference type="NCBI Taxonomy" id="853"/>
    <lineage>
        <taxon>Bacteria</taxon>
        <taxon>Bacillati</taxon>
        <taxon>Bacillota</taxon>
        <taxon>Clostridia</taxon>
        <taxon>Eubacteriales</taxon>
        <taxon>Oscillospiraceae</taxon>
        <taxon>Faecalibacterium</taxon>
    </lineage>
</organism>
<dbReference type="EMBL" id="QVEZ01000014">
    <property type="protein sequence ID" value="RGC03669.1"/>
    <property type="molecule type" value="Genomic_DNA"/>
</dbReference>
<evidence type="ECO:0000313" key="4">
    <source>
        <dbReference type="Proteomes" id="UP000261079"/>
    </source>
</evidence>
<reference evidence="3 4" key="1">
    <citation type="submission" date="2018-08" db="EMBL/GenBank/DDBJ databases">
        <title>A genome reference for cultivated species of the human gut microbiota.</title>
        <authorList>
            <person name="Zou Y."/>
            <person name="Xue W."/>
            <person name="Luo G."/>
        </authorList>
    </citation>
    <scope>NUCLEOTIDE SEQUENCE [LARGE SCALE GENOMIC DNA]</scope>
    <source>
        <strain evidence="3 4">AM42-11AC</strain>
    </source>
</reference>
<dbReference type="Pfam" id="PF14285">
    <property type="entry name" value="DUF4367"/>
    <property type="match status" value="1"/>
</dbReference>
<keyword evidence="1" id="KW-0472">Membrane</keyword>
<dbReference type="Proteomes" id="UP000261079">
    <property type="component" value="Unassembled WGS sequence"/>
</dbReference>
<protein>
    <submittedName>
        <fullName evidence="3">DUF4367 domain-containing protein</fullName>
    </submittedName>
</protein>